<comment type="caution">
    <text evidence="10">The sequence shown here is derived from an EMBL/GenBank/DDBJ whole genome shotgun (WGS) entry which is preliminary data.</text>
</comment>
<evidence type="ECO:0000256" key="6">
    <source>
        <dbReference type="ARBA" id="ARBA00022776"/>
    </source>
</evidence>
<dbReference type="GO" id="GO:0005829">
    <property type="term" value="C:cytosol"/>
    <property type="evidence" value="ECO:0007669"/>
    <property type="project" value="TreeGrafter"/>
</dbReference>
<sequence>MASNRHAEDDIGRHTKVFSWLQQVFGEDSIPQFEINNFTLGILEKLANINQEQNKHGEIITKDYIQKCSEYAAEAERLSRITEHIGLPVSCMSQSGRTSLKTLASVALLLATKNCSTSRSLDGLKDLAASQAPKLKKNETETDFVRLKCKEYEKTNRELEIYQGKLQLDSSIFHDTLVKKSQDVRTIHEKIKPVKEKLEVYHSLPPDISQARVMVGEAKMQLEMLERQLSVSIDTLHL</sequence>
<dbReference type="GO" id="GO:0051301">
    <property type="term" value="P:cell division"/>
    <property type="evidence" value="ECO:0007669"/>
    <property type="project" value="UniProtKB-KW"/>
</dbReference>
<dbReference type="PANTHER" id="PTHR31570:SF1">
    <property type="entry name" value="HAUS AUGMIN-LIKE COMPLEX SUBUNIT 1"/>
    <property type="match status" value="1"/>
</dbReference>
<name>A0AAD9UUD2_ACRCE</name>
<comment type="subcellular location">
    <subcellularLocation>
        <location evidence="1">Cytoplasm</location>
        <location evidence="1">Cytoskeleton</location>
        <location evidence="1">Spindle</location>
    </subcellularLocation>
</comment>
<dbReference type="GO" id="GO:0070652">
    <property type="term" value="C:HAUS complex"/>
    <property type="evidence" value="ECO:0007669"/>
    <property type="project" value="InterPro"/>
</dbReference>
<evidence type="ECO:0000256" key="4">
    <source>
        <dbReference type="ARBA" id="ARBA00022618"/>
    </source>
</evidence>
<keyword evidence="8" id="KW-0206">Cytoskeleton</keyword>
<dbReference type="Pfam" id="PF25762">
    <property type="entry name" value="HAUS1"/>
    <property type="match status" value="1"/>
</dbReference>
<comment type="similarity">
    <text evidence="2">Belongs to the HAUS1 family.</text>
</comment>
<evidence type="ECO:0000256" key="5">
    <source>
        <dbReference type="ARBA" id="ARBA00022701"/>
    </source>
</evidence>
<evidence type="ECO:0000313" key="10">
    <source>
        <dbReference type="EMBL" id="KAK2550291.1"/>
    </source>
</evidence>
<dbReference type="InterPro" id="IPR026243">
    <property type="entry name" value="HAUS1"/>
</dbReference>
<evidence type="ECO:0000313" key="11">
    <source>
        <dbReference type="Proteomes" id="UP001249851"/>
    </source>
</evidence>
<evidence type="ECO:0000256" key="7">
    <source>
        <dbReference type="ARBA" id="ARBA00023054"/>
    </source>
</evidence>
<dbReference type="AlphaFoldDB" id="A0AAD9UUD2"/>
<evidence type="ECO:0000256" key="3">
    <source>
        <dbReference type="ARBA" id="ARBA00022490"/>
    </source>
</evidence>
<keyword evidence="11" id="KW-1185">Reference proteome</keyword>
<dbReference type="GO" id="GO:0005819">
    <property type="term" value="C:spindle"/>
    <property type="evidence" value="ECO:0007669"/>
    <property type="project" value="UniProtKB-SubCell"/>
</dbReference>
<dbReference type="PANTHER" id="PTHR31570">
    <property type="entry name" value="HAUS AUGMIN-LIKE COMPLEX SUBUNIT 1"/>
    <property type="match status" value="1"/>
</dbReference>
<keyword evidence="5" id="KW-0493">Microtubule</keyword>
<keyword evidence="7" id="KW-0175">Coiled coil</keyword>
<protein>
    <submittedName>
        <fullName evidence="10">HAUS augmin-like complex subunit 1</fullName>
    </submittedName>
</protein>
<evidence type="ECO:0000256" key="1">
    <source>
        <dbReference type="ARBA" id="ARBA00004186"/>
    </source>
</evidence>
<gene>
    <name evidence="10" type="ORF">P5673_028978</name>
</gene>
<organism evidence="10 11">
    <name type="scientific">Acropora cervicornis</name>
    <name type="common">Staghorn coral</name>
    <dbReference type="NCBI Taxonomy" id="6130"/>
    <lineage>
        <taxon>Eukaryota</taxon>
        <taxon>Metazoa</taxon>
        <taxon>Cnidaria</taxon>
        <taxon>Anthozoa</taxon>
        <taxon>Hexacorallia</taxon>
        <taxon>Scleractinia</taxon>
        <taxon>Astrocoeniina</taxon>
        <taxon>Acroporidae</taxon>
        <taxon>Acropora</taxon>
    </lineage>
</organism>
<keyword evidence="3" id="KW-0963">Cytoplasm</keyword>
<dbReference type="Proteomes" id="UP001249851">
    <property type="component" value="Unassembled WGS sequence"/>
</dbReference>
<reference evidence="10" key="1">
    <citation type="journal article" date="2023" name="G3 (Bethesda)">
        <title>Whole genome assembly and annotation of the endangered Caribbean coral Acropora cervicornis.</title>
        <authorList>
            <person name="Selwyn J.D."/>
            <person name="Vollmer S.V."/>
        </authorList>
    </citation>
    <scope>NUCLEOTIDE SEQUENCE</scope>
    <source>
        <strain evidence="10">K2</strain>
    </source>
</reference>
<dbReference type="GO" id="GO:0051225">
    <property type="term" value="P:spindle assembly"/>
    <property type="evidence" value="ECO:0007669"/>
    <property type="project" value="InterPro"/>
</dbReference>
<evidence type="ECO:0000256" key="2">
    <source>
        <dbReference type="ARBA" id="ARBA00005479"/>
    </source>
</evidence>
<dbReference type="GO" id="GO:0005874">
    <property type="term" value="C:microtubule"/>
    <property type="evidence" value="ECO:0007669"/>
    <property type="project" value="UniProtKB-KW"/>
</dbReference>
<evidence type="ECO:0000256" key="8">
    <source>
        <dbReference type="ARBA" id="ARBA00023212"/>
    </source>
</evidence>
<dbReference type="PRINTS" id="PR02087">
    <property type="entry name" value="HAUSAUGMINL1"/>
</dbReference>
<keyword evidence="4" id="KW-0132">Cell division</keyword>
<evidence type="ECO:0000256" key="9">
    <source>
        <dbReference type="ARBA" id="ARBA00023306"/>
    </source>
</evidence>
<accession>A0AAD9UUD2</accession>
<reference evidence="10" key="2">
    <citation type="journal article" date="2023" name="Science">
        <title>Genomic signatures of disease resistance in endangered staghorn corals.</title>
        <authorList>
            <person name="Vollmer S.V."/>
            <person name="Selwyn J.D."/>
            <person name="Despard B.A."/>
            <person name="Roesel C.L."/>
        </authorList>
    </citation>
    <scope>NUCLEOTIDE SEQUENCE</scope>
    <source>
        <strain evidence="10">K2</strain>
    </source>
</reference>
<keyword evidence="6" id="KW-0498">Mitosis</keyword>
<keyword evidence="9" id="KW-0131">Cell cycle</keyword>
<proteinExistence type="inferred from homology"/>
<dbReference type="EMBL" id="JARQWQ010000112">
    <property type="protein sequence ID" value="KAK2550291.1"/>
    <property type="molecule type" value="Genomic_DNA"/>
</dbReference>